<keyword evidence="2" id="KW-1185">Reference proteome</keyword>
<dbReference type="Proteomes" id="UP000319801">
    <property type="component" value="Unassembled WGS sequence"/>
</dbReference>
<organism evidence="1 2">
    <name type="scientific">Bagarius yarrelli</name>
    <name type="common">Goonch</name>
    <name type="synonym">Bagrus yarrelli</name>
    <dbReference type="NCBI Taxonomy" id="175774"/>
    <lineage>
        <taxon>Eukaryota</taxon>
        <taxon>Metazoa</taxon>
        <taxon>Chordata</taxon>
        <taxon>Craniata</taxon>
        <taxon>Vertebrata</taxon>
        <taxon>Euteleostomi</taxon>
        <taxon>Actinopterygii</taxon>
        <taxon>Neopterygii</taxon>
        <taxon>Teleostei</taxon>
        <taxon>Ostariophysi</taxon>
        <taxon>Siluriformes</taxon>
        <taxon>Sisoridae</taxon>
        <taxon>Sisorinae</taxon>
        <taxon>Bagarius</taxon>
    </lineage>
</organism>
<reference evidence="1 2" key="1">
    <citation type="journal article" date="2019" name="Genome Biol. Evol.">
        <title>Whole-Genome Sequencing of the Giant Devil Catfish, Bagarius yarrelli.</title>
        <authorList>
            <person name="Jiang W."/>
            <person name="Lv Y."/>
            <person name="Cheng L."/>
            <person name="Yang K."/>
            <person name="Chao B."/>
            <person name="Wang X."/>
            <person name="Li Y."/>
            <person name="Pan X."/>
            <person name="You X."/>
            <person name="Zhang Y."/>
            <person name="Yang J."/>
            <person name="Li J."/>
            <person name="Zhang X."/>
            <person name="Liu S."/>
            <person name="Sun C."/>
            <person name="Yang J."/>
            <person name="Shi Q."/>
        </authorList>
    </citation>
    <scope>NUCLEOTIDE SEQUENCE [LARGE SCALE GENOMIC DNA]</scope>
    <source>
        <strain evidence="1">JWS20170419001</strain>
        <tissue evidence="1">Muscle</tissue>
    </source>
</reference>
<comment type="caution">
    <text evidence="1">The sequence shown here is derived from an EMBL/GenBank/DDBJ whole genome shotgun (WGS) entry which is preliminary data.</text>
</comment>
<gene>
    <name evidence="1" type="ORF">Baya_0111</name>
</gene>
<sequence>MKTKQLDYSVFSSFPSVSSSEWNSSFWHAVVEGTRGDGQLLLPSSPRAAVSVILSMPAQWNHILVDESQQTLLFSRLGFLNRIANYTASDAGPPETPSKKHLEKCCCRIPQACSPGRPEGMRPRARALHHPRSLSSCPVKSSILSHSRSLWIKKKVRMDSGLGLTTGHPQVCHTRLQLECTLGEKGNFISSLDLLLSAGVRMTKGPFAYCGLKCDEPIVLTGKAGCVLKIHGFRPVARVFELQINRRSCPPLYQGHSD</sequence>
<protein>
    <submittedName>
        <fullName evidence="1">Uncharacterized protein</fullName>
    </submittedName>
</protein>
<accession>A0A556THB1</accession>
<name>A0A556THB1_BAGYA</name>
<evidence type="ECO:0000313" key="2">
    <source>
        <dbReference type="Proteomes" id="UP000319801"/>
    </source>
</evidence>
<dbReference type="AlphaFoldDB" id="A0A556THB1"/>
<proteinExistence type="predicted"/>
<evidence type="ECO:0000313" key="1">
    <source>
        <dbReference type="EMBL" id="TSK13237.1"/>
    </source>
</evidence>
<dbReference type="EMBL" id="VCAZ01000001">
    <property type="protein sequence ID" value="TSK13237.1"/>
    <property type="molecule type" value="Genomic_DNA"/>
</dbReference>